<protein>
    <submittedName>
        <fullName evidence="2">Uncharacterized protein</fullName>
    </submittedName>
</protein>
<sequence length="211" mass="22925">MTVDYTLAINQNNPCEFTGDAYITLLNRYTSIEEMSKGERIGGNIPYKEFKAIAADEQNYFVNALQLESIELSTGGKTELTTLINSLIEVASTTDFNEIKGIIVQWEGDLLQKQSDFSKEDLVSLFSASSMMRYGALYWMERFKGEAPGSSTAKGSFWKWLACAVSAAVCILVVGPILAGVSIGLTLTLGGSIIWGAIGFSVAYGIAFGYD</sequence>
<comment type="caution">
    <text evidence="2">The sequence shown here is derived from an EMBL/GenBank/DDBJ whole genome shotgun (WGS) entry which is preliminary data.</text>
</comment>
<keyword evidence="1" id="KW-0472">Membrane</keyword>
<keyword evidence="1" id="KW-1133">Transmembrane helix</keyword>
<evidence type="ECO:0000313" key="2">
    <source>
        <dbReference type="EMBL" id="GAA4339594.1"/>
    </source>
</evidence>
<dbReference type="Proteomes" id="UP001501725">
    <property type="component" value="Unassembled WGS sequence"/>
</dbReference>
<reference evidence="3" key="1">
    <citation type="journal article" date="2019" name="Int. J. Syst. Evol. Microbiol.">
        <title>The Global Catalogue of Microorganisms (GCM) 10K type strain sequencing project: providing services to taxonomists for standard genome sequencing and annotation.</title>
        <authorList>
            <consortium name="The Broad Institute Genomics Platform"/>
            <consortium name="The Broad Institute Genome Sequencing Center for Infectious Disease"/>
            <person name="Wu L."/>
            <person name="Ma J."/>
        </authorList>
    </citation>
    <scope>NUCLEOTIDE SEQUENCE [LARGE SCALE GENOMIC DNA]</scope>
    <source>
        <strain evidence="3">JCM 17919</strain>
    </source>
</reference>
<evidence type="ECO:0000256" key="1">
    <source>
        <dbReference type="SAM" id="Phobius"/>
    </source>
</evidence>
<evidence type="ECO:0000313" key="3">
    <source>
        <dbReference type="Proteomes" id="UP001501725"/>
    </source>
</evidence>
<name>A0ABP8HHX1_9BACT</name>
<gene>
    <name evidence="2" type="ORF">GCM10023184_36810</name>
</gene>
<proteinExistence type="predicted"/>
<feature type="transmembrane region" description="Helical" evidence="1">
    <location>
        <begin position="160"/>
        <end position="187"/>
    </location>
</feature>
<dbReference type="EMBL" id="BAABGY010000011">
    <property type="protein sequence ID" value="GAA4339594.1"/>
    <property type="molecule type" value="Genomic_DNA"/>
</dbReference>
<dbReference type="RefSeq" id="WP_345257299.1">
    <property type="nucleotide sequence ID" value="NZ_BAABGY010000011.1"/>
</dbReference>
<accession>A0ABP8HHX1</accession>
<keyword evidence="3" id="KW-1185">Reference proteome</keyword>
<feature type="transmembrane region" description="Helical" evidence="1">
    <location>
        <begin position="193"/>
        <end position="210"/>
    </location>
</feature>
<organism evidence="2 3">
    <name type="scientific">Flaviaesturariibacter amylovorans</name>
    <dbReference type="NCBI Taxonomy" id="1084520"/>
    <lineage>
        <taxon>Bacteria</taxon>
        <taxon>Pseudomonadati</taxon>
        <taxon>Bacteroidota</taxon>
        <taxon>Chitinophagia</taxon>
        <taxon>Chitinophagales</taxon>
        <taxon>Chitinophagaceae</taxon>
        <taxon>Flaviaestuariibacter</taxon>
    </lineage>
</organism>
<keyword evidence="1" id="KW-0812">Transmembrane</keyword>